<dbReference type="AlphaFoldDB" id="A0A1M6GVB3"/>
<proteinExistence type="predicted"/>
<name>A0A1M6GVB3_9RHOB</name>
<protein>
    <submittedName>
        <fullName evidence="2">Uncharacterized protein</fullName>
    </submittedName>
</protein>
<organism evidence="2 3">
    <name type="scientific">Shimia gijangensis</name>
    <dbReference type="NCBI Taxonomy" id="1470563"/>
    <lineage>
        <taxon>Bacteria</taxon>
        <taxon>Pseudomonadati</taxon>
        <taxon>Pseudomonadota</taxon>
        <taxon>Alphaproteobacteria</taxon>
        <taxon>Rhodobacterales</taxon>
        <taxon>Roseobacteraceae</taxon>
    </lineage>
</organism>
<sequence length="43" mass="4748">MPGYGHLLRSMRGSAGRRNPQINVFPKVLRDGVHQSGDPEMGE</sequence>
<dbReference type="Proteomes" id="UP000183982">
    <property type="component" value="Unassembled WGS sequence"/>
</dbReference>
<evidence type="ECO:0000256" key="1">
    <source>
        <dbReference type="SAM" id="MobiDB-lite"/>
    </source>
</evidence>
<dbReference type="EMBL" id="FQZQ01000005">
    <property type="protein sequence ID" value="SHJ13780.1"/>
    <property type="molecule type" value="Genomic_DNA"/>
</dbReference>
<reference evidence="3" key="1">
    <citation type="submission" date="2016-11" db="EMBL/GenBank/DDBJ databases">
        <authorList>
            <person name="Varghese N."/>
            <person name="Submissions S."/>
        </authorList>
    </citation>
    <scope>NUCLEOTIDE SEQUENCE [LARGE SCALE GENOMIC DNA]</scope>
    <source>
        <strain evidence="3">DSM 100564</strain>
    </source>
</reference>
<gene>
    <name evidence="2" type="ORF">SAMN05444000_105134</name>
</gene>
<evidence type="ECO:0000313" key="3">
    <source>
        <dbReference type="Proteomes" id="UP000183982"/>
    </source>
</evidence>
<dbReference type="STRING" id="1470563.SAMN05444000_105134"/>
<accession>A0A1M6GVB3</accession>
<keyword evidence="3" id="KW-1185">Reference proteome</keyword>
<evidence type="ECO:0000313" key="2">
    <source>
        <dbReference type="EMBL" id="SHJ13780.1"/>
    </source>
</evidence>
<feature type="region of interest" description="Disordered" evidence="1">
    <location>
        <begin position="1"/>
        <end position="43"/>
    </location>
</feature>